<dbReference type="PANTHER" id="PTHR43798">
    <property type="entry name" value="MONOACYLGLYCEROL LIPASE"/>
    <property type="match status" value="1"/>
</dbReference>
<dbReference type="RefSeq" id="WP_058471737.1">
    <property type="nucleotide sequence ID" value="NZ_CAAAIC010000001.1"/>
</dbReference>
<dbReference type="InterPro" id="IPR029058">
    <property type="entry name" value="AB_hydrolase_fold"/>
</dbReference>
<dbReference type="EMBL" id="LNYJ01000011">
    <property type="protein sequence ID" value="KTD18040.1"/>
    <property type="molecule type" value="Genomic_DNA"/>
</dbReference>
<comment type="caution">
    <text evidence="2">The sequence shown here is derived from an EMBL/GenBank/DDBJ whole genome shotgun (WGS) entry which is preliminary data.</text>
</comment>
<dbReference type="Gene3D" id="3.40.50.1820">
    <property type="entry name" value="alpha/beta hydrolase"/>
    <property type="match status" value="1"/>
</dbReference>
<dbReference type="SUPFAM" id="SSF53474">
    <property type="entry name" value="alpha/beta-Hydrolases"/>
    <property type="match status" value="1"/>
</dbReference>
<accession>A0A0W0VD73</accession>
<dbReference type="Proteomes" id="UP000055035">
    <property type="component" value="Unassembled WGS sequence"/>
</dbReference>
<organism evidence="2 3">
    <name type="scientific">Legionella jordanis</name>
    <dbReference type="NCBI Taxonomy" id="456"/>
    <lineage>
        <taxon>Bacteria</taxon>
        <taxon>Pseudomonadati</taxon>
        <taxon>Pseudomonadota</taxon>
        <taxon>Gammaproteobacteria</taxon>
        <taxon>Legionellales</taxon>
        <taxon>Legionellaceae</taxon>
        <taxon>Legionella</taxon>
    </lineage>
</organism>
<dbReference type="PATRIC" id="fig|456.5.peg.2525"/>
<dbReference type="STRING" id="456.Ljor_2346"/>
<dbReference type="Pfam" id="PF00561">
    <property type="entry name" value="Abhydrolase_1"/>
    <property type="match status" value="1"/>
</dbReference>
<dbReference type="PRINTS" id="PR00111">
    <property type="entry name" value="ABHYDROLASE"/>
</dbReference>
<dbReference type="OrthoDB" id="2086224at2"/>
<dbReference type="InterPro" id="IPR050266">
    <property type="entry name" value="AB_hydrolase_sf"/>
</dbReference>
<protein>
    <submittedName>
        <fullName evidence="2">Hydrolase</fullName>
    </submittedName>
</protein>
<evidence type="ECO:0000313" key="2">
    <source>
        <dbReference type="EMBL" id="KTD18040.1"/>
    </source>
</evidence>
<evidence type="ECO:0000259" key="1">
    <source>
        <dbReference type="Pfam" id="PF00561"/>
    </source>
</evidence>
<evidence type="ECO:0000313" key="3">
    <source>
        <dbReference type="Proteomes" id="UP000055035"/>
    </source>
</evidence>
<sequence length="262" mass="29862">MKENTFHFNDLMLNYIEGPRNGPPILLLHGATKRWQSFMPIIEELSQYLHVYAMDFRGHGKSKHTPGAYRLQDYLTDCYSFIKECIQEPAIVLGHSLGGMIAIMLAAHHPQWLQSLVVIDSPVTITSLRNLAVSQAELANRLIQWLRISKLFNLPGLNNHFIPESLSQCDPDMLAAIINEFETTFHSYEVEDLFPKIKCPTLLIRGNSERGSLIRDEDLTKVLQWLPGCNHIKIPHVGHSPIREDRRAVLSVLESFLKQSSI</sequence>
<reference evidence="2 3" key="1">
    <citation type="submission" date="2015-11" db="EMBL/GenBank/DDBJ databases">
        <title>Genomic analysis of 38 Legionella species identifies large and diverse effector repertoires.</title>
        <authorList>
            <person name="Burstein D."/>
            <person name="Amaro F."/>
            <person name="Zusman T."/>
            <person name="Lifshitz Z."/>
            <person name="Cohen O."/>
            <person name="Gilbert J.A."/>
            <person name="Pupko T."/>
            <person name="Shuman H.A."/>
            <person name="Segal G."/>
        </authorList>
    </citation>
    <scope>NUCLEOTIDE SEQUENCE [LARGE SCALE GENOMIC DNA]</scope>
    <source>
        <strain evidence="2 3">BL-540</strain>
    </source>
</reference>
<gene>
    <name evidence="2" type="ORF">Ljor_2346</name>
</gene>
<proteinExistence type="predicted"/>
<name>A0A0W0VD73_9GAMM</name>
<keyword evidence="3" id="KW-1185">Reference proteome</keyword>
<dbReference type="GO" id="GO:0016787">
    <property type="term" value="F:hydrolase activity"/>
    <property type="evidence" value="ECO:0007669"/>
    <property type="project" value="UniProtKB-KW"/>
</dbReference>
<dbReference type="InterPro" id="IPR000073">
    <property type="entry name" value="AB_hydrolase_1"/>
</dbReference>
<feature type="domain" description="AB hydrolase-1" evidence="1">
    <location>
        <begin position="23"/>
        <end position="173"/>
    </location>
</feature>
<dbReference type="AlphaFoldDB" id="A0A0W0VD73"/>
<keyword evidence="2" id="KW-0378">Hydrolase</keyword>